<keyword evidence="3" id="KW-1185">Reference proteome</keyword>
<gene>
    <name evidence="2" type="ORF">Apau_1838</name>
</gene>
<dbReference type="PaxDb" id="584708-Apau_1838"/>
<accession>E3CVZ8</accession>
<sequence length="312" mass="31947">MTGDVFRVGADLGGHTLAFGTVRFRPGEIPELVCRCERPTPSGRDPEPVLAALAEGVREVSRGLPVVGAGLVVPGMVDRDRRLFLKGPNFPGWDGLPLARNLEALLRDAGLPVPVALENDANAYALGEGLAGAARGCSDYVVLTLGTGVGGGVVLGGRLVAGSHGMAGELGHLVTGGDLPCGCGGRGHLETLAGADGIEARARALGLPEDVRTLWGRQEERAVAACLEPFLDALARGVASLVHLLDPEVVVLGGGIARGEGLVSLLRERTLPYLAEPYRAVLDLRVSLLGADAPLLGAAGLPTPPKVCGAAD</sequence>
<organism evidence="2 3">
    <name type="scientific">Aminomonas paucivorans DSM 12260</name>
    <dbReference type="NCBI Taxonomy" id="584708"/>
    <lineage>
        <taxon>Bacteria</taxon>
        <taxon>Thermotogati</taxon>
        <taxon>Synergistota</taxon>
        <taxon>Synergistia</taxon>
        <taxon>Synergistales</taxon>
        <taxon>Synergistaceae</taxon>
        <taxon>Aminomonas</taxon>
    </lineage>
</organism>
<dbReference type="Gene3D" id="3.30.420.40">
    <property type="match status" value="2"/>
</dbReference>
<dbReference type="AlphaFoldDB" id="E3CVZ8"/>
<reference evidence="2 3" key="1">
    <citation type="journal article" date="2010" name="Stand. Genomic Sci.">
        <title>Non-contiguous finished genome sequence of Aminomonas paucivorans type strain (GLU-3).</title>
        <authorList>
            <person name="Pitluck S."/>
            <person name="Yasawong M."/>
            <person name="Held B."/>
            <person name="Lapidus A."/>
            <person name="Nolan M."/>
            <person name="Copeland A."/>
            <person name="Lucas S."/>
            <person name="Del Rio T.G."/>
            <person name="Tice H."/>
            <person name="Cheng J.F."/>
            <person name="Chertkov O."/>
            <person name="Goodwin L."/>
            <person name="Tapia R."/>
            <person name="Han C."/>
            <person name="Liolios K."/>
            <person name="Ivanova N."/>
            <person name="Mavromatis K."/>
            <person name="Ovchinnikova G."/>
            <person name="Pati A."/>
            <person name="Chen A."/>
            <person name="Palaniappan K."/>
            <person name="Land M."/>
            <person name="Hauser L."/>
            <person name="Chang Y.J."/>
            <person name="Jeffries C.D."/>
            <person name="Pukall R."/>
            <person name="Spring S."/>
            <person name="Rohde M."/>
            <person name="Sikorski J."/>
            <person name="Goker M."/>
            <person name="Woyke T."/>
            <person name="Bristow J."/>
            <person name="Eisen J.A."/>
            <person name="Markowitz V."/>
            <person name="Hugenholtz P."/>
            <person name="Kyrpides N.C."/>
            <person name="Klenk H.P."/>
        </authorList>
    </citation>
    <scope>NUCLEOTIDE SEQUENCE [LARGE SCALE GENOMIC DNA]</scope>
    <source>
        <strain evidence="2 3">DSM 12260</strain>
    </source>
</reference>
<dbReference type="PROSITE" id="PS01125">
    <property type="entry name" value="ROK"/>
    <property type="match status" value="1"/>
</dbReference>
<evidence type="ECO:0000256" key="1">
    <source>
        <dbReference type="ARBA" id="ARBA00006479"/>
    </source>
</evidence>
<dbReference type="SUPFAM" id="SSF53067">
    <property type="entry name" value="Actin-like ATPase domain"/>
    <property type="match status" value="1"/>
</dbReference>
<dbReference type="PANTHER" id="PTHR18964:SF149">
    <property type="entry name" value="BIFUNCTIONAL UDP-N-ACETYLGLUCOSAMINE 2-EPIMERASE_N-ACETYLMANNOSAMINE KINASE"/>
    <property type="match status" value="1"/>
</dbReference>
<comment type="similarity">
    <text evidence="1">Belongs to the ROK (NagC/XylR) family.</text>
</comment>
<dbReference type="OrthoDB" id="9795247at2"/>
<dbReference type="InterPro" id="IPR000600">
    <property type="entry name" value="ROK"/>
</dbReference>
<dbReference type="InterPro" id="IPR043129">
    <property type="entry name" value="ATPase_NBD"/>
</dbReference>
<dbReference type="InterPro" id="IPR049874">
    <property type="entry name" value="ROK_cs"/>
</dbReference>
<protein>
    <submittedName>
        <fullName evidence="2">ROK family protein</fullName>
    </submittedName>
</protein>
<dbReference type="Pfam" id="PF00480">
    <property type="entry name" value="ROK"/>
    <property type="match status" value="1"/>
</dbReference>
<name>E3CVZ8_9BACT</name>
<evidence type="ECO:0000313" key="3">
    <source>
        <dbReference type="Proteomes" id="UP000005096"/>
    </source>
</evidence>
<proteinExistence type="inferred from homology"/>
<dbReference type="STRING" id="584708.Apau_1838"/>
<dbReference type="PANTHER" id="PTHR18964">
    <property type="entry name" value="ROK (REPRESSOR, ORF, KINASE) FAMILY"/>
    <property type="match status" value="1"/>
</dbReference>
<dbReference type="Proteomes" id="UP000005096">
    <property type="component" value="Chromosome"/>
</dbReference>
<dbReference type="EMBL" id="CM001022">
    <property type="protein sequence ID" value="EFQ24253.1"/>
    <property type="molecule type" value="Genomic_DNA"/>
</dbReference>
<evidence type="ECO:0000313" key="2">
    <source>
        <dbReference type="EMBL" id="EFQ24253.1"/>
    </source>
</evidence>
<dbReference type="RefSeq" id="WP_006301485.1">
    <property type="nucleotide sequence ID" value="NZ_CM001022.1"/>
</dbReference>
<dbReference type="eggNOG" id="COG1940">
    <property type="taxonomic scope" value="Bacteria"/>
</dbReference>
<dbReference type="HOGENOM" id="CLU_075306_0_0_0"/>